<dbReference type="Proteomes" id="UP001154114">
    <property type="component" value="Chromosome 29"/>
</dbReference>
<feature type="signal peptide" evidence="1">
    <location>
        <begin position="1"/>
        <end position="23"/>
    </location>
</feature>
<evidence type="ECO:0000256" key="1">
    <source>
        <dbReference type="SAM" id="SignalP"/>
    </source>
</evidence>
<feature type="chain" id="PRO_5040206830" evidence="1">
    <location>
        <begin position="24"/>
        <end position="563"/>
    </location>
</feature>
<organism evidence="2 3">
    <name type="scientific">Chrysodeixis includens</name>
    <name type="common">Soybean looper</name>
    <name type="synonym">Pseudoplusia includens</name>
    <dbReference type="NCBI Taxonomy" id="689277"/>
    <lineage>
        <taxon>Eukaryota</taxon>
        <taxon>Metazoa</taxon>
        <taxon>Ecdysozoa</taxon>
        <taxon>Arthropoda</taxon>
        <taxon>Hexapoda</taxon>
        <taxon>Insecta</taxon>
        <taxon>Pterygota</taxon>
        <taxon>Neoptera</taxon>
        <taxon>Endopterygota</taxon>
        <taxon>Lepidoptera</taxon>
        <taxon>Glossata</taxon>
        <taxon>Ditrysia</taxon>
        <taxon>Noctuoidea</taxon>
        <taxon>Noctuidae</taxon>
        <taxon>Plusiinae</taxon>
        <taxon>Chrysodeixis</taxon>
    </lineage>
</organism>
<reference evidence="2" key="1">
    <citation type="submission" date="2021-12" db="EMBL/GenBank/DDBJ databases">
        <authorList>
            <person name="King R."/>
        </authorList>
    </citation>
    <scope>NUCLEOTIDE SEQUENCE</scope>
</reference>
<gene>
    <name evidence="2" type="ORF">CINC_LOCUS9073</name>
</gene>
<evidence type="ECO:0000313" key="2">
    <source>
        <dbReference type="EMBL" id="CAH0599973.1"/>
    </source>
</evidence>
<dbReference type="OrthoDB" id="7486254at2759"/>
<dbReference type="EMBL" id="LR824032">
    <property type="protein sequence ID" value="CAH0599973.1"/>
    <property type="molecule type" value="Genomic_DNA"/>
</dbReference>
<name>A0A9P0C203_CHRIL</name>
<sequence length="563" mass="63742">MTACRVTMWVGVVLALLLPGSWAQYPEYYEAARDGDSDFYDEEYAEETTTTYTMTVTTDLPSTELDSHTRHRRYGRYETIRTLNPDEIRNVKGILNDIIYGTKFHNLSSPAYEIRNSYTDIYDYVAPGLNNVSEQERVPNRNVIIRKSTKTAPRHIWTQITDQKWKEETMGDLTPEVIEHQSGYEGIATEWSPEATVTQWRLKSGAADYSSDVTELTETQPGSTGLILTSEAAEKWSPKAKSLYSGLKGIVNAYDSDPVYVSAVVEDQAFTTTDANVEDIDGQQYITIKQKPRLRQPTTDLTTTEPMTTTLTTTVKSTKPPVLDIDAIIAIIANLTYDYEWNLTERFNLTLMEHGVPTCASPTPSTVTTTTTTPPPYDFTNTSVVSKCFVCGLTETEIPRSAYCSDAFAGDFLPLVPIEPRARSKIATYRKYCRFLDVHNYVVNPSEARSIYGRFTGGCGVRWTDLTGIYTQRTCRNRYRPLMGKHFASKRMAKLEMALVNVDDGCIISPMATLLPLSRGISLYARFHACVCSGNWCNKAIRIQQWKAYITILWYWFTSRIWL</sequence>
<keyword evidence="1" id="KW-0732">Signal</keyword>
<proteinExistence type="predicted"/>
<evidence type="ECO:0000313" key="3">
    <source>
        <dbReference type="Proteomes" id="UP001154114"/>
    </source>
</evidence>
<dbReference type="AlphaFoldDB" id="A0A9P0C203"/>
<protein>
    <submittedName>
        <fullName evidence="2">Uncharacterized protein</fullName>
    </submittedName>
</protein>
<accession>A0A9P0C203</accession>
<keyword evidence="3" id="KW-1185">Reference proteome</keyword>